<reference evidence="2" key="1">
    <citation type="submission" date="2020-09" db="EMBL/GenBank/DDBJ databases">
        <title>Clinical and molecular characterization of Acinetobacter seifertii in Taiwan.</title>
        <authorList>
            <person name="Li L.-H."/>
            <person name="Yang Y.-S."/>
            <person name="Sun J.-R."/>
            <person name="Huang T.-W."/>
            <person name="Huang W.-C."/>
            <person name="Wang Y.-C."/>
            <person name="Kuo T.-H."/>
            <person name="Kuo S.-C."/>
            <person name="Chen T.-L."/>
        </authorList>
    </citation>
    <scope>NUCLEOTIDE SEQUENCE [LARGE SCALE GENOMIC DNA]</scope>
    <source>
        <strain evidence="2">AS39</strain>
    </source>
</reference>
<evidence type="ECO:0000313" key="2">
    <source>
        <dbReference type="Proteomes" id="UP000516666"/>
    </source>
</evidence>
<name>A0A7H2UBW4_9GAMM</name>
<dbReference type="Gene3D" id="1.20.910.10">
    <property type="entry name" value="Heme oxygenase-like"/>
    <property type="match status" value="1"/>
</dbReference>
<dbReference type="AlphaFoldDB" id="A0A7H2UBW4"/>
<sequence length="255" mass="29716">MDHTIYSNSSQEKADLRYLIPEDTYYHGHPEVVEWTTKFSSEAEKYEVFKNIHSALQTVDIAKANKVATAWYEFTTFVPTFLSLAVVLTDDPERQHHLIQIAYDELGGQDKQYIHSKLFLDAIEKVNLSYKKDYEIVNIKNVLEGLKNTLLNTNSQYGIVGLLLSFEIIAEENIETLFKGLCFDDNCIALLSDTPFFEIHRADETEHIRHSVANFLRFCQSDESKREFMISFEDGLNFWRKFWNYIAENLNISTK</sequence>
<dbReference type="EMBL" id="CP061646">
    <property type="protein sequence ID" value="QNX73314.1"/>
    <property type="molecule type" value="Genomic_DNA"/>
</dbReference>
<gene>
    <name evidence="1" type="ORF">IC776_05480</name>
</gene>
<dbReference type="SUPFAM" id="SSF48613">
    <property type="entry name" value="Heme oxygenase-like"/>
    <property type="match status" value="1"/>
</dbReference>
<dbReference type="Proteomes" id="UP000516666">
    <property type="component" value="Chromosome"/>
</dbReference>
<proteinExistence type="predicted"/>
<evidence type="ECO:0000313" key="1">
    <source>
        <dbReference type="EMBL" id="QNX73314.1"/>
    </source>
</evidence>
<dbReference type="RefSeq" id="WP_191011032.1">
    <property type="nucleotide sequence ID" value="NZ_CP061550.1"/>
</dbReference>
<reference evidence="1 2" key="2">
    <citation type="submission" date="2020-09" db="EMBL/GenBank/DDBJ databases">
        <authorList>
            <person name="Chen F.-J."/>
            <person name="Lee Y.-T."/>
        </authorList>
    </citation>
    <scope>NUCLEOTIDE SEQUENCE [LARGE SCALE GENOMIC DNA]</scope>
    <source>
        <strain evidence="1 2">AS39</strain>
    </source>
</reference>
<organism evidence="1 2">
    <name type="scientific">Acinetobacter seifertii</name>
    <dbReference type="NCBI Taxonomy" id="1530123"/>
    <lineage>
        <taxon>Bacteria</taxon>
        <taxon>Pseudomonadati</taxon>
        <taxon>Pseudomonadota</taxon>
        <taxon>Gammaproteobacteria</taxon>
        <taxon>Moraxellales</taxon>
        <taxon>Moraxellaceae</taxon>
        <taxon>Acinetobacter</taxon>
        <taxon>Acinetobacter calcoaceticus/baumannii complex</taxon>
    </lineage>
</organism>
<dbReference type="InterPro" id="IPR016084">
    <property type="entry name" value="Haem_Oase-like_multi-hlx"/>
</dbReference>
<dbReference type="Pfam" id="PF14518">
    <property type="entry name" value="Haem_oxygenas_2"/>
    <property type="match status" value="1"/>
</dbReference>
<protein>
    <submittedName>
        <fullName evidence="1">Iron-containing redox enzyme family protein</fullName>
    </submittedName>
</protein>
<accession>A0A7H2UBW4</accession>